<dbReference type="AlphaFoldDB" id="A0A3M2KV38"/>
<dbReference type="RefSeq" id="WP_122190730.1">
    <property type="nucleotide sequence ID" value="NZ_RFFH01000014.1"/>
</dbReference>
<dbReference type="InterPro" id="IPR012914">
    <property type="entry name" value="PucR_dom"/>
</dbReference>
<dbReference type="InterPro" id="IPR025736">
    <property type="entry name" value="PucR_C-HTH_dom"/>
</dbReference>
<dbReference type="Pfam" id="PF07905">
    <property type="entry name" value="PucR"/>
    <property type="match status" value="1"/>
</dbReference>
<accession>A0A3M2KV38</accession>
<dbReference type="InterPro" id="IPR051448">
    <property type="entry name" value="CdaR-like_regulators"/>
</dbReference>
<reference evidence="3 4" key="1">
    <citation type="submission" date="2018-10" db="EMBL/GenBank/DDBJ databases">
        <title>Isolation from cow dung.</title>
        <authorList>
            <person name="Ling L."/>
        </authorList>
    </citation>
    <scope>NUCLEOTIDE SEQUENCE [LARGE SCALE GENOMIC DNA]</scope>
    <source>
        <strain evidence="3 4">NEAU-LL90</strain>
    </source>
</reference>
<name>A0A3M2KV38_9NOCA</name>
<feature type="domain" description="Purine catabolism PurC-like" evidence="1">
    <location>
        <begin position="7"/>
        <end position="121"/>
    </location>
</feature>
<dbReference type="PANTHER" id="PTHR33744">
    <property type="entry name" value="CARBOHYDRATE DIACID REGULATOR"/>
    <property type="match status" value="1"/>
</dbReference>
<protein>
    <submittedName>
        <fullName evidence="3">PucR family transcriptional regulator</fullName>
    </submittedName>
</protein>
<dbReference type="EMBL" id="RFFH01000014">
    <property type="protein sequence ID" value="RMI29497.1"/>
    <property type="molecule type" value="Genomic_DNA"/>
</dbReference>
<evidence type="ECO:0000259" key="2">
    <source>
        <dbReference type="Pfam" id="PF13556"/>
    </source>
</evidence>
<evidence type="ECO:0000313" key="3">
    <source>
        <dbReference type="EMBL" id="RMI29497.1"/>
    </source>
</evidence>
<dbReference type="Proteomes" id="UP000279275">
    <property type="component" value="Unassembled WGS sequence"/>
</dbReference>
<organism evidence="3 4">
    <name type="scientific">Nocardia stercoris</name>
    <dbReference type="NCBI Taxonomy" id="2483361"/>
    <lineage>
        <taxon>Bacteria</taxon>
        <taxon>Bacillati</taxon>
        <taxon>Actinomycetota</taxon>
        <taxon>Actinomycetes</taxon>
        <taxon>Mycobacteriales</taxon>
        <taxon>Nocardiaceae</taxon>
        <taxon>Nocardia</taxon>
    </lineage>
</organism>
<dbReference type="Pfam" id="PF13556">
    <property type="entry name" value="HTH_30"/>
    <property type="match status" value="1"/>
</dbReference>
<dbReference type="PANTHER" id="PTHR33744:SF17">
    <property type="entry name" value="CONSERVED PROTEIN"/>
    <property type="match status" value="1"/>
</dbReference>
<keyword evidence="4" id="KW-1185">Reference proteome</keyword>
<gene>
    <name evidence="3" type="ORF">EBN03_25820</name>
</gene>
<dbReference type="InterPro" id="IPR042070">
    <property type="entry name" value="PucR_C-HTH_sf"/>
</dbReference>
<dbReference type="OrthoDB" id="3170447at2"/>
<comment type="caution">
    <text evidence="3">The sequence shown here is derived from an EMBL/GenBank/DDBJ whole genome shotgun (WGS) entry which is preliminary data.</text>
</comment>
<sequence length="498" mass="53290">MRLRSLTTLPELGLELVTGEAELDRFVRWVVTQDLVDPSRYLSGGELVLTGLAWHRDAADSETFVAALARARVAGLAAGDARLGAPPDDLVQACRRHRIPLFRVPEQVAFSTITERIMRALSAERASDVAALLDRHRQLVAGTGVGSVLDLVERDLGLRGWVVSATGRALAGPHPGPPPQVRTACLAEGRLPALSTVAGQPYSIFAVDEHGTSRAADWFLVFAGNFHDWATERRAMVGELAAIVSLERARGDDRQSAQGRLAEELIDLVVSDARPADIVARLNLTGIGSGPYVAIAAAAAEGLRPSEVRALVREILAGTAAATGVVDGETIALVPTGHPPLAVVQEALDVLAPALTGTRLSIGVSGAVDADGLRGAVEEARYARRMAAGRNQGASVVGQDELATHMLLLAGVPDEVRHMFRLRLLDPLTSYDADNGADLVHTLHTFLHANGSWTRSAELLHVHVNTLRYRIARIEELTGRDLSRLADRVDFFLALALR</sequence>
<evidence type="ECO:0000313" key="4">
    <source>
        <dbReference type="Proteomes" id="UP000279275"/>
    </source>
</evidence>
<dbReference type="Gene3D" id="1.10.10.2840">
    <property type="entry name" value="PucR C-terminal helix-turn-helix domain"/>
    <property type="match status" value="1"/>
</dbReference>
<proteinExistence type="predicted"/>
<feature type="domain" description="PucR C-terminal helix-turn-helix" evidence="2">
    <location>
        <begin position="439"/>
        <end position="496"/>
    </location>
</feature>
<evidence type="ECO:0000259" key="1">
    <source>
        <dbReference type="Pfam" id="PF07905"/>
    </source>
</evidence>